<protein>
    <submittedName>
        <fullName evidence="1">Uncharacterized protein</fullName>
    </submittedName>
</protein>
<evidence type="ECO:0000313" key="2">
    <source>
        <dbReference type="Proteomes" id="UP001056120"/>
    </source>
</evidence>
<name>A0ACB9BVI4_9ASTR</name>
<evidence type="ECO:0000313" key="1">
    <source>
        <dbReference type="EMBL" id="KAI3725948.1"/>
    </source>
</evidence>
<dbReference type="EMBL" id="CM042039">
    <property type="protein sequence ID" value="KAI3725948.1"/>
    <property type="molecule type" value="Genomic_DNA"/>
</dbReference>
<comment type="caution">
    <text evidence="1">The sequence shown here is derived from an EMBL/GenBank/DDBJ whole genome shotgun (WGS) entry which is preliminary data.</text>
</comment>
<proteinExistence type="predicted"/>
<sequence>MCLPKSSSQRSKLAVVDASSSESSRRKNSNTVVEALDDAQFSSISLPANFDLDAFYMEPLDDDSRKIMLQLLLLLCIDPETSVEKFRHRFCLEDRLDPFELSDSDEELVFNSLSLIEHQPGWDNHTYSSEMISEGVKNQDKHPNEECTTTGQTVISEMTSVDNIMLKPSPNKSQLSVTIDVTPQSKAPVLSGERKSEVVAVRTPASRELVRAPRKRKCVYDYPIVVPNEVYGNWVSSASDLVRKRRTCTAVLDRKEHRSFDYFSQPIIPSFPLDLRSVFSAKELPVVEEVEQMVDPPISKNDKLGPFNLHKFSEETEAEVIAPLTPATQSTSFRFSEIHETSKVNQMGPTSSCESGENELFPIRDVDLDEIQREEGPSSLAEDNQENVPVPEKWSAVTKSVGVYLHRNFEQRKEKGKEEAVNLSQILKQKTKKESAKFFYQMLVLKTGGCIDVKQEKPYGEICVKQTPKLKEVFGGGSRE</sequence>
<reference evidence="1 2" key="2">
    <citation type="journal article" date="2022" name="Mol. Ecol. Resour.">
        <title>The genomes of chicory, endive, great burdock and yacon provide insights into Asteraceae paleo-polyploidization history and plant inulin production.</title>
        <authorList>
            <person name="Fan W."/>
            <person name="Wang S."/>
            <person name="Wang H."/>
            <person name="Wang A."/>
            <person name="Jiang F."/>
            <person name="Liu H."/>
            <person name="Zhao H."/>
            <person name="Xu D."/>
            <person name="Zhang Y."/>
        </authorList>
    </citation>
    <scope>NUCLEOTIDE SEQUENCE [LARGE SCALE GENOMIC DNA]</scope>
    <source>
        <strain evidence="2">cv. Yunnan</strain>
        <tissue evidence="1">Leaves</tissue>
    </source>
</reference>
<keyword evidence="2" id="KW-1185">Reference proteome</keyword>
<gene>
    <name evidence="1" type="ORF">L1987_65744</name>
</gene>
<organism evidence="1 2">
    <name type="scientific">Smallanthus sonchifolius</name>
    <dbReference type="NCBI Taxonomy" id="185202"/>
    <lineage>
        <taxon>Eukaryota</taxon>
        <taxon>Viridiplantae</taxon>
        <taxon>Streptophyta</taxon>
        <taxon>Embryophyta</taxon>
        <taxon>Tracheophyta</taxon>
        <taxon>Spermatophyta</taxon>
        <taxon>Magnoliopsida</taxon>
        <taxon>eudicotyledons</taxon>
        <taxon>Gunneridae</taxon>
        <taxon>Pentapetalae</taxon>
        <taxon>asterids</taxon>
        <taxon>campanulids</taxon>
        <taxon>Asterales</taxon>
        <taxon>Asteraceae</taxon>
        <taxon>Asteroideae</taxon>
        <taxon>Heliantheae alliance</taxon>
        <taxon>Millerieae</taxon>
        <taxon>Smallanthus</taxon>
    </lineage>
</organism>
<dbReference type="Proteomes" id="UP001056120">
    <property type="component" value="Linkage Group LG22"/>
</dbReference>
<accession>A0ACB9BVI4</accession>
<reference evidence="2" key="1">
    <citation type="journal article" date="2022" name="Mol. Ecol. Resour.">
        <title>The genomes of chicory, endive, great burdock and yacon provide insights into Asteraceae palaeo-polyploidization history and plant inulin production.</title>
        <authorList>
            <person name="Fan W."/>
            <person name="Wang S."/>
            <person name="Wang H."/>
            <person name="Wang A."/>
            <person name="Jiang F."/>
            <person name="Liu H."/>
            <person name="Zhao H."/>
            <person name="Xu D."/>
            <person name="Zhang Y."/>
        </authorList>
    </citation>
    <scope>NUCLEOTIDE SEQUENCE [LARGE SCALE GENOMIC DNA]</scope>
    <source>
        <strain evidence="2">cv. Yunnan</strain>
    </source>
</reference>